<evidence type="ECO:0000256" key="6">
    <source>
        <dbReference type="ARBA" id="ARBA00022833"/>
    </source>
</evidence>
<comment type="caution">
    <text evidence="11">The sequence shown here is derived from an EMBL/GenBank/DDBJ whole genome shotgun (WGS) entry which is preliminary data.</text>
</comment>
<feature type="region of interest" description="Disordered" evidence="8">
    <location>
        <begin position="385"/>
        <end position="411"/>
    </location>
</feature>
<feature type="compositionally biased region" description="Gly residues" evidence="8">
    <location>
        <begin position="276"/>
        <end position="316"/>
    </location>
</feature>
<dbReference type="STRING" id="1754192.A0A1Y1XR33"/>
<keyword evidence="12" id="KW-1185">Reference proteome</keyword>
<feature type="region of interest" description="Disordered" evidence="8">
    <location>
        <begin position="175"/>
        <end position="316"/>
    </location>
</feature>
<dbReference type="Gene3D" id="3.40.390.10">
    <property type="entry name" value="Collagenase (Catalytic Domain)"/>
    <property type="match status" value="1"/>
</dbReference>
<evidence type="ECO:0000256" key="2">
    <source>
        <dbReference type="ARBA" id="ARBA00010279"/>
    </source>
</evidence>
<dbReference type="CDD" id="cd11008">
    <property type="entry name" value="M35_deuterolysin_like"/>
    <property type="match status" value="1"/>
</dbReference>
<protein>
    <recommendedName>
        <fullName evidence="10">Lysine-specific metallo-endopeptidase domain-containing protein</fullName>
    </recommendedName>
</protein>
<keyword evidence="4" id="KW-0479">Metal-binding</keyword>
<reference evidence="11 12" key="2">
    <citation type="submission" date="2016-08" db="EMBL/GenBank/DDBJ databases">
        <title>Pervasive Adenine N6-methylation of Active Genes in Fungi.</title>
        <authorList>
            <consortium name="DOE Joint Genome Institute"/>
            <person name="Mondo S.J."/>
            <person name="Dannebaum R.O."/>
            <person name="Kuo R.C."/>
            <person name="Labutti K."/>
            <person name="Haridas S."/>
            <person name="Kuo A."/>
            <person name="Salamov A."/>
            <person name="Ahrendt S.R."/>
            <person name="Lipzen A."/>
            <person name="Sullivan W."/>
            <person name="Andreopoulos W.B."/>
            <person name="Clum A."/>
            <person name="Lindquist E."/>
            <person name="Daum C."/>
            <person name="Ramamoorthy G.K."/>
            <person name="Gryganskyi A."/>
            <person name="Culley D."/>
            <person name="Magnuson J.K."/>
            <person name="James T.Y."/>
            <person name="O'Malley M.A."/>
            <person name="Stajich J.E."/>
            <person name="Spatafora J.W."/>
            <person name="Visel A."/>
            <person name="Grigoriev I.V."/>
        </authorList>
    </citation>
    <scope>NUCLEOTIDE SEQUENCE [LARGE SCALE GENOMIC DNA]</scope>
    <source>
        <strain evidence="11 12">S4</strain>
    </source>
</reference>
<feature type="compositionally biased region" description="Low complexity" evidence="8">
    <location>
        <begin position="397"/>
        <end position="411"/>
    </location>
</feature>
<dbReference type="Pfam" id="PF14521">
    <property type="entry name" value="Aspzincin_M35"/>
    <property type="match status" value="1"/>
</dbReference>
<dbReference type="GO" id="GO:0006508">
    <property type="term" value="P:proteolysis"/>
    <property type="evidence" value="ECO:0007669"/>
    <property type="project" value="UniProtKB-KW"/>
</dbReference>
<evidence type="ECO:0000313" key="11">
    <source>
        <dbReference type="EMBL" id="ORX88212.1"/>
    </source>
</evidence>
<keyword evidence="6" id="KW-0862">Zinc</keyword>
<feature type="compositionally biased region" description="Gly residues" evidence="8">
    <location>
        <begin position="217"/>
        <end position="268"/>
    </location>
</feature>
<evidence type="ECO:0000313" key="12">
    <source>
        <dbReference type="Proteomes" id="UP000193944"/>
    </source>
</evidence>
<dbReference type="PANTHER" id="PTHR37016">
    <property type="match status" value="1"/>
</dbReference>
<keyword evidence="3" id="KW-0645">Protease</keyword>
<evidence type="ECO:0000256" key="4">
    <source>
        <dbReference type="ARBA" id="ARBA00022723"/>
    </source>
</evidence>
<dbReference type="PANTHER" id="PTHR37016:SF3">
    <property type="entry name" value="NEUTRAL PROTEASE 2-RELATED"/>
    <property type="match status" value="1"/>
</dbReference>
<feature type="domain" description="Lysine-specific metallo-endopeptidase" evidence="10">
    <location>
        <begin position="457"/>
        <end position="583"/>
    </location>
</feature>
<dbReference type="AlphaFoldDB" id="A0A1Y1XR33"/>
<dbReference type="InterPro" id="IPR050414">
    <property type="entry name" value="Fungal_M35_metalloproteases"/>
</dbReference>
<dbReference type="InterPro" id="IPR024079">
    <property type="entry name" value="MetalloPept_cat_dom_sf"/>
</dbReference>
<dbReference type="OrthoDB" id="412874at2759"/>
<dbReference type="GO" id="GO:0004222">
    <property type="term" value="F:metalloendopeptidase activity"/>
    <property type="evidence" value="ECO:0007669"/>
    <property type="project" value="InterPro"/>
</dbReference>
<dbReference type="EMBL" id="MCFG01000001">
    <property type="protein sequence ID" value="ORX88212.1"/>
    <property type="molecule type" value="Genomic_DNA"/>
</dbReference>
<keyword evidence="5" id="KW-0378">Hydrolase</keyword>
<proteinExistence type="inferred from homology"/>
<feature type="compositionally biased region" description="Gly residues" evidence="8">
    <location>
        <begin position="175"/>
        <end position="209"/>
    </location>
</feature>
<feature type="signal peptide" evidence="9">
    <location>
        <begin position="1"/>
        <end position="20"/>
    </location>
</feature>
<gene>
    <name evidence="11" type="ORF">BCR32DRAFT_324030</name>
</gene>
<comment type="similarity">
    <text evidence="2">Belongs to the peptidase M35 family.</text>
</comment>
<evidence type="ECO:0000256" key="8">
    <source>
        <dbReference type="SAM" id="MobiDB-lite"/>
    </source>
</evidence>
<organism evidence="11 12">
    <name type="scientific">Anaeromyces robustus</name>
    <dbReference type="NCBI Taxonomy" id="1754192"/>
    <lineage>
        <taxon>Eukaryota</taxon>
        <taxon>Fungi</taxon>
        <taxon>Fungi incertae sedis</taxon>
        <taxon>Chytridiomycota</taxon>
        <taxon>Chytridiomycota incertae sedis</taxon>
        <taxon>Neocallimastigomycetes</taxon>
        <taxon>Neocallimastigales</taxon>
        <taxon>Neocallimastigaceae</taxon>
        <taxon>Anaeromyces</taxon>
    </lineage>
</organism>
<evidence type="ECO:0000256" key="9">
    <source>
        <dbReference type="SAM" id="SignalP"/>
    </source>
</evidence>
<dbReference type="Proteomes" id="UP000193944">
    <property type="component" value="Unassembled WGS sequence"/>
</dbReference>
<feature type="chain" id="PRO_5012485880" description="Lysine-specific metallo-endopeptidase domain-containing protein" evidence="9">
    <location>
        <begin position="21"/>
        <end position="638"/>
    </location>
</feature>
<dbReference type="SUPFAM" id="SSF55486">
    <property type="entry name" value="Metalloproteases ('zincins'), catalytic domain"/>
    <property type="match status" value="1"/>
</dbReference>
<keyword evidence="9" id="KW-0732">Signal</keyword>
<evidence type="ECO:0000256" key="1">
    <source>
        <dbReference type="ARBA" id="ARBA00001947"/>
    </source>
</evidence>
<evidence type="ECO:0000256" key="5">
    <source>
        <dbReference type="ARBA" id="ARBA00022801"/>
    </source>
</evidence>
<sequence>MRPSIICILSLITLSKIVDAGVIRRATCVKDGVEIPCVKVIENKDDFTYTNEEKKQMGRSWMKRNIPSSRQKGERKNWLFDDDDDNNDFWDSGMGDGIGSDKNDLGNGGFLWRDNDIDTGGSLWDHIFGGKDDIDDDNNDFWDSGMGDGIGGDKNDLGNGGNLWDNVLGNDNGDFGGLVGGSPGSGAGAGAPGGGAPGGNAPGGSGGFDGTFDLGDLLGGGGAPTGGAPTGGAPGGGAPGGGLDLGDLGGAPAGGAPGGAPGGNGGFDGTFDLGDLLGGGDASTGGSPGGGAPGGGLDLGDLGGAPAGGSTGSSGGFDGSFDMGDLLGGLGGLLGGSGGKTGGAGSGGINLGDLLGGGSSGGATSGGAPGGGIDLGGLGGAPAGGASPGAGAGAGASTGNTGAGSSTSSSGNLPIKPFTMTGFNGCSAQEKQILQNLIEDIKTYRAAGVYIVNNQNEDPNYQKIFTKYFKDPNTISQVQKVFGNVNNMESAEAYCSPSNDEPCMQNAMAYTYLYAKEFHVCPVFFKEAQFGTIDQHASEAASIVLHELTHCHGTDDYAYGEFDIDRLSADKASNNADTYRLFAMSSIYYLKEMKKAYNKNGENIDVLDDDYFERKIDFRDIPFTDVVINKKSKYVYSN</sequence>
<keyword evidence="7" id="KW-0482">Metalloprotease</keyword>
<name>A0A1Y1XR33_9FUNG</name>
<dbReference type="InterPro" id="IPR029463">
    <property type="entry name" value="Lys_MEP"/>
</dbReference>
<accession>A0A1Y1XR33</accession>
<comment type="cofactor">
    <cofactor evidence="1">
        <name>Zn(2+)</name>
        <dbReference type="ChEBI" id="CHEBI:29105"/>
    </cofactor>
</comment>
<dbReference type="GO" id="GO:0046872">
    <property type="term" value="F:metal ion binding"/>
    <property type="evidence" value="ECO:0007669"/>
    <property type="project" value="UniProtKB-KW"/>
</dbReference>
<evidence type="ECO:0000256" key="7">
    <source>
        <dbReference type="ARBA" id="ARBA00023049"/>
    </source>
</evidence>
<evidence type="ECO:0000256" key="3">
    <source>
        <dbReference type="ARBA" id="ARBA00022670"/>
    </source>
</evidence>
<feature type="compositionally biased region" description="Gly residues" evidence="8">
    <location>
        <begin position="385"/>
        <end position="396"/>
    </location>
</feature>
<evidence type="ECO:0000259" key="10">
    <source>
        <dbReference type="Pfam" id="PF14521"/>
    </source>
</evidence>
<reference evidence="11 12" key="1">
    <citation type="submission" date="2016-08" db="EMBL/GenBank/DDBJ databases">
        <title>A Parts List for Fungal Cellulosomes Revealed by Comparative Genomics.</title>
        <authorList>
            <consortium name="DOE Joint Genome Institute"/>
            <person name="Haitjema C.H."/>
            <person name="Gilmore S.P."/>
            <person name="Henske J.K."/>
            <person name="Solomon K.V."/>
            <person name="De Groot R."/>
            <person name="Kuo A."/>
            <person name="Mondo S.J."/>
            <person name="Salamov A.A."/>
            <person name="Labutti K."/>
            <person name="Zhao Z."/>
            <person name="Chiniquy J."/>
            <person name="Barry K."/>
            <person name="Brewer H.M."/>
            <person name="Purvine S.O."/>
            <person name="Wright A.T."/>
            <person name="Boxma B."/>
            <person name="Van Alen T."/>
            <person name="Hackstein J.H."/>
            <person name="Baker S.E."/>
            <person name="Grigoriev I.V."/>
            <person name="O'Malley M.A."/>
        </authorList>
    </citation>
    <scope>NUCLEOTIDE SEQUENCE [LARGE SCALE GENOMIC DNA]</scope>
    <source>
        <strain evidence="11 12">S4</strain>
    </source>
</reference>